<reference evidence="2 3" key="1">
    <citation type="submission" date="2007-08" db="EMBL/GenBank/DDBJ databases">
        <title>Complete sequence of Thermotoga lettingae TMO.</title>
        <authorList>
            <consortium name="US DOE Joint Genome Institute"/>
            <person name="Copeland A."/>
            <person name="Lucas S."/>
            <person name="Lapidus A."/>
            <person name="Barry K."/>
            <person name="Glavina del Rio T."/>
            <person name="Dalin E."/>
            <person name="Tice H."/>
            <person name="Pitluck S."/>
            <person name="Foster B."/>
            <person name="Bruce D."/>
            <person name="Schmutz J."/>
            <person name="Larimer F."/>
            <person name="Land M."/>
            <person name="Hauser L."/>
            <person name="Kyrpides N."/>
            <person name="Mikhailova N."/>
            <person name="Nelson K."/>
            <person name="Gogarten J.P."/>
            <person name="Noll K."/>
            <person name="Richardson P."/>
        </authorList>
    </citation>
    <scope>NUCLEOTIDE SEQUENCE [LARGE SCALE GENOMIC DNA]</scope>
    <source>
        <strain evidence="3">ATCC BAA-301 / DSM 14385 / NBRC 107922 / TMO</strain>
    </source>
</reference>
<dbReference type="HOGENOM" id="CLU_108933_0_0_0"/>
<name>A8F4C2_PSELT</name>
<proteinExistence type="predicted"/>
<sequence precursor="true">MRAKRIALTALMISLGVVTYVLESVVPFPIPNGKWGFSNFVVLLSIFAFGGVEGIKVAIGKSLIGSILTGHFMDVAFFMSVAGSSSAALIETVLSRVGFFGLFGVSLCGSIANNIAQIFVGSVFLQSKSFFIILPYMLFLGIPGALANAYIVKRVLPYVERIQVSTGFDFTTKENAAQETVPQIRNNRSGN</sequence>
<keyword evidence="1" id="KW-1133">Transmembrane helix</keyword>
<feature type="transmembrane region" description="Helical" evidence="1">
    <location>
        <begin position="39"/>
        <end position="59"/>
    </location>
</feature>
<dbReference type="KEGG" id="tle:Tlet_0439"/>
<feature type="transmembrane region" description="Helical" evidence="1">
    <location>
        <begin position="132"/>
        <end position="151"/>
    </location>
</feature>
<dbReference type="PIRSF" id="PIRSF027391">
    <property type="entry name" value="Hpre_diP_synt_I"/>
    <property type="match status" value="1"/>
</dbReference>
<evidence type="ECO:0000313" key="3">
    <source>
        <dbReference type="Proteomes" id="UP000002016"/>
    </source>
</evidence>
<dbReference type="EMBL" id="CP000812">
    <property type="protein sequence ID" value="ABV33006.1"/>
    <property type="molecule type" value="Genomic_DNA"/>
</dbReference>
<keyword evidence="3" id="KW-1185">Reference proteome</keyword>
<dbReference type="AlphaFoldDB" id="A8F4C2"/>
<keyword evidence="1" id="KW-0472">Membrane</keyword>
<dbReference type="RefSeq" id="WP_012002487.1">
    <property type="nucleotide sequence ID" value="NC_009828.1"/>
</dbReference>
<keyword evidence="1" id="KW-0812">Transmembrane</keyword>
<accession>A8F4C2</accession>
<dbReference type="Proteomes" id="UP000002016">
    <property type="component" value="Chromosome"/>
</dbReference>
<feature type="transmembrane region" description="Helical" evidence="1">
    <location>
        <begin position="71"/>
        <end position="90"/>
    </location>
</feature>
<dbReference type="InterPro" id="IPR014535">
    <property type="entry name" value="Hpre_diP_synt_I"/>
</dbReference>
<dbReference type="Pfam" id="PF07456">
    <property type="entry name" value="Hpre_diP_synt_I"/>
    <property type="match status" value="1"/>
</dbReference>
<evidence type="ECO:0000256" key="1">
    <source>
        <dbReference type="SAM" id="Phobius"/>
    </source>
</evidence>
<dbReference type="InterPro" id="IPR010898">
    <property type="entry name" value="Hpre_diP_synth_I"/>
</dbReference>
<reference evidence="2 3" key="2">
    <citation type="journal article" date="2009" name="Proc. Natl. Acad. Sci. U.S.A.">
        <title>On the chimeric nature, thermophilic origin, and phylogenetic placement of the Thermotogales.</title>
        <authorList>
            <person name="Zhaxybayeva O."/>
            <person name="Swithers K.S."/>
            <person name="Lapierre P."/>
            <person name="Fournier G.P."/>
            <person name="Bickhart D.M."/>
            <person name="DeBoy R.T."/>
            <person name="Nelson K.E."/>
            <person name="Nesbo C.L."/>
            <person name="Doolittle W.F."/>
            <person name="Gogarten J.P."/>
            <person name="Noll K.M."/>
        </authorList>
    </citation>
    <scope>NUCLEOTIDE SEQUENCE [LARGE SCALE GENOMIC DNA]</scope>
    <source>
        <strain evidence="3">ATCC BAA-301 / DSM 14385 / NBRC 107922 / TMO</strain>
    </source>
</reference>
<organism evidence="2 3">
    <name type="scientific">Pseudothermotoga lettingae (strain ATCC BAA-301 / DSM 14385 / NBRC 107922 / TMO)</name>
    <name type="common">Thermotoga lettingae</name>
    <dbReference type="NCBI Taxonomy" id="416591"/>
    <lineage>
        <taxon>Bacteria</taxon>
        <taxon>Thermotogati</taxon>
        <taxon>Thermotogota</taxon>
        <taxon>Thermotogae</taxon>
        <taxon>Thermotogales</taxon>
        <taxon>Thermotogaceae</taxon>
        <taxon>Pseudothermotoga</taxon>
    </lineage>
</organism>
<dbReference type="Gene3D" id="1.10.1760.20">
    <property type="match status" value="1"/>
</dbReference>
<gene>
    <name evidence="2" type="ordered locus">Tlet_0439</name>
</gene>
<dbReference type="STRING" id="416591.Tlet_0439"/>
<protein>
    <submittedName>
        <fullName evidence="2">Heptaprenyl diphosphate synthase component I</fullName>
    </submittedName>
</protein>
<dbReference type="eggNOG" id="COG4769">
    <property type="taxonomic scope" value="Bacteria"/>
</dbReference>
<feature type="transmembrane region" description="Helical" evidence="1">
    <location>
        <begin position="102"/>
        <end position="125"/>
    </location>
</feature>
<evidence type="ECO:0000313" key="2">
    <source>
        <dbReference type="EMBL" id="ABV33006.1"/>
    </source>
</evidence>